<dbReference type="InterPro" id="IPR029052">
    <property type="entry name" value="Metallo-depent_PP-like"/>
</dbReference>
<comment type="caution">
    <text evidence="7">The sequence shown here is derived from an EMBL/GenBank/DDBJ whole genome shotgun (WGS) entry which is preliminary data.</text>
</comment>
<dbReference type="SUPFAM" id="SSF46774">
    <property type="entry name" value="ARID-like"/>
    <property type="match status" value="1"/>
</dbReference>
<dbReference type="InterPro" id="IPR036431">
    <property type="entry name" value="ARID_dom_sf"/>
</dbReference>
<feature type="transmembrane region" description="Helical" evidence="5">
    <location>
        <begin position="572"/>
        <end position="594"/>
    </location>
</feature>
<dbReference type="GO" id="GO:0003677">
    <property type="term" value="F:DNA binding"/>
    <property type="evidence" value="ECO:0007669"/>
    <property type="project" value="InterPro"/>
</dbReference>
<dbReference type="GO" id="GO:0000166">
    <property type="term" value="F:nucleotide binding"/>
    <property type="evidence" value="ECO:0007669"/>
    <property type="project" value="UniProtKB-KW"/>
</dbReference>
<protein>
    <recommendedName>
        <fullName evidence="3">5'-nucleotidase</fullName>
        <ecNumber evidence="3">3.1.3.5</ecNumber>
    </recommendedName>
</protein>
<dbReference type="SUPFAM" id="SSF56300">
    <property type="entry name" value="Metallo-dependent phosphatases"/>
    <property type="match status" value="1"/>
</dbReference>
<dbReference type="InterPro" id="IPR008334">
    <property type="entry name" value="5'-Nucleotdase_C"/>
</dbReference>
<dbReference type="SMART" id="SM00501">
    <property type="entry name" value="BRIGHT"/>
    <property type="match status" value="1"/>
</dbReference>
<dbReference type="GO" id="GO:0008253">
    <property type="term" value="F:5'-nucleotidase activity"/>
    <property type="evidence" value="ECO:0007669"/>
    <property type="project" value="UniProtKB-EC"/>
</dbReference>
<keyword evidence="5" id="KW-1133">Transmembrane helix</keyword>
<keyword evidence="4" id="KW-0378">Hydrolase</keyword>
<evidence type="ECO:0000256" key="3">
    <source>
        <dbReference type="ARBA" id="ARBA00012643"/>
    </source>
</evidence>
<dbReference type="EMBL" id="JASPKY010000186">
    <property type="protein sequence ID" value="KAK9722629.1"/>
    <property type="molecule type" value="Genomic_DNA"/>
</dbReference>
<name>A0AAW1KNB2_POPJA</name>
<dbReference type="GO" id="GO:0005886">
    <property type="term" value="C:plasma membrane"/>
    <property type="evidence" value="ECO:0007669"/>
    <property type="project" value="TreeGrafter"/>
</dbReference>
<dbReference type="GO" id="GO:0006196">
    <property type="term" value="P:AMP catabolic process"/>
    <property type="evidence" value="ECO:0007669"/>
    <property type="project" value="TreeGrafter"/>
</dbReference>
<evidence type="ECO:0000256" key="5">
    <source>
        <dbReference type="SAM" id="Phobius"/>
    </source>
</evidence>
<dbReference type="PANTHER" id="PTHR11575:SF24">
    <property type="entry name" value="5'-NUCLEOTIDASE"/>
    <property type="match status" value="1"/>
</dbReference>
<dbReference type="Pfam" id="PF01388">
    <property type="entry name" value="ARID"/>
    <property type="match status" value="1"/>
</dbReference>
<dbReference type="Gene3D" id="1.10.150.60">
    <property type="entry name" value="ARID DNA-binding domain"/>
    <property type="match status" value="1"/>
</dbReference>
<proteinExistence type="inferred from homology"/>
<evidence type="ECO:0000256" key="2">
    <source>
        <dbReference type="ARBA" id="ARBA00006654"/>
    </source>
</evidence>
<dbReference type="SUPFAM" id="SSF55816">
    <property type="entry name" value="5'-nucleotidase (syn. UDP-sugar hydrolase), C-terminal domain"/>
    <property type="match status" value="1"/>
</dbReference>
<dbReference type="InterPro" id="IPR001606">
    <property type="entry name" value="ARID_dom"/>
</dbReference>
<dbReference type="PROSITE" id="PS00785">
    <property type="entry name" value="5_NUCLEOTIDASE_1"/>
    <property type="match status" value="1"/>
</dbReference>
<comment type="catalytic activity">
    <reaction evidence="1">
        <text>a ribonucleoside 5'-phosphate + H2O = a ribonucleoside + phosphate</text>
        <dbReference type="Rhea" id="RHEA:12484"/>
        <dbReference type="ChEBI" id="CHEBI:15377"/>
        <dbReference type="ChEBI" id="CHEBI:18254"/>
        <dbReference type="ChEBI" id="CHEBI:43474"/>
        <dbReference type="ChEBI" id="CHEBI:58043"/>
        <dbReference type="EC" id="3.1.3.5"/>
    </reaction>
</comment>
<evidence type="ECO:0000256" key="4">
    <source>
        <dbReference type="RuleBase" id="RU362119"/>
    </source>
</evidence>
<keyword evidence="4" id="KW-0547">Nucleotide-binding</keyword>
<dbReference type="AlphaFoldDB" id="A0AAW1KNB2"/>
<reference evidence="7 8" key="1">
    <citation type="journal article" date="2024" name="BMC Genomics">
        <title>De novo assembly and annotation of Popillia japonica's genome with initial clues to its potential as an invasive pest.</title>
        <authorList>
            <person name="Cucini C."/>
            <person name="Boschi S."/>
            <person name="Funari R."/>
            <person name="Cardaioli E."/>
            <person name="Iannotti N."/>
            <person name="Marturano G."/>
            <person name="Paoli F."/>
            <person name="Bruttini M."/>
            <person name="Carapelli A."/>
            <person name="Frati F."/>
            <person name="Nardi F."/>
        </authorList>
    </citation>
    <scope>NUCLEOTIDE SEQUENCE [LARGE SCALE GENOMIC DNA]</scope>
    <source>
        <strain evidence="7">DMR45628</strain>
    </source>
</reference>
<sequence length="605" mass="69009">MAKILGKDPVTYTKERDGFLRDLQHFHESRGTPFRRAPILSGREIDLYLLYSLVTAQGGWIKGREKCNKFPCGTPSNYIYLLNNKTVSVTIKVARIKPVIDRSHNRGFCIGHALNNITMYYNLRSWLSLMYTLQLSIQFHLTLLHTADFHSSFPGVIFNGKSHPINQKKTADPRRKYLDALNWPVGRNWHAYDLHRMSVIKSSSDSEILDGPPDFLKLLRRINRTVVCSNYKFKHAQPCKQYMNHWKILKLDTNRIGILGLFPIKRIGRNGKVLGTHFHVLCCGIDMYDNVSVVHSGEIGKLSRRIVLLLDDGPGDLANRTERLEEIDQNLKKDLLGQNVLVRLRKEVNTNLTDIGKSRVPFESNCAWKECNLGNLVCDAFVDYRASQYDHKQYWTDAPIAIIHNAAILSDIPCNSAKDCPITTEQVSSALANNETIKILKISGKVLKEVLEFSVSDTSQSKYDRFLQVAGLHVVYDWSQPAGNKIQSLKARCGQCDVPKYEDVDEKADYTIIVPQTLAEGGLEYEMLRSITSVPIDDSLKLCEIVQRYIEFYKIVQTGVEERIRILNKPELMACAQLCIPITYWYIVIMFAILAEQTCKCVRSD</sequence>
<keyword evidence="5" id="KW-0812">Transmembrane</keyword>
<dbReference type="InterPro" id="IPR036907">
    <property type="entry name" value="5'-Nucleotdase_C_sf"/>
</dbReference>
<dbReference type="SMART" id="SM01014">
    <property type="entry name" value="ARID"/>
    <property type="match status" value="1"/>
</dbReference>
<keyword evidence="5" id="KW-0472">Membrane</keyword>
<dbReference type="Proteomes" id="UP001458880">
    <property type="component" value="Unassembled WGS sequence"/>
</dbReference>
<feature type="domain" description="ARID" evidence="6">
    <location>
        <begin position="13"/>
        <end position="107"/>
    </location>
</feature>
<keyword evidence="8" id="KW-1185">Reference proteome</keyword>
<dbReference type="Gene3D" id="3.90.780.10">
    <property type="entry name" value="5'-Nucleotidase, C-terminal domain"/>
    <property type="match status" value="1"/>
</dbReference>
<evidence type="ECO:0000259" key="6">
    <source>
        <dbReference type="PROSITE" id="PS51011"/>
    </source>
</evidence>
<dbReference type="InterPro" id="IPR006179">
    <property type="entry name" value="5_nucleotidase/apyrase"/>
</dbReference>
<dbReference type="GO" id="GO:0046872">
    <property type="term" value="F:metal ion binding"/>
    <property type="evidence" value="ECO:0007669"/>
    <property type="project" value="InterPro"/>
</dbReference>
<dbReference type="Pfam" id="PF02872">
    <property type="entry name" value="5_nucleotid_C"/>
    <property type="match status" value="1"/>
</dbReference>
<dbReference type="InterPro" id="IPR006146">
    <property type="entry name" value="5'-Nucleotdase_CS"/>
</dbReference>
<dbReference type="PRINTS" id="PR01607">
    <property type="entry name" value="APYRASEFAMLY"/>
</dbReference>
<comment type="similarity">
    <text evidence="2 4">Belongs to the 5'-nucleotidase family.</text>
</comment>
<dbReference type="PANTHER" id="PTHR11575">
    <property type="entry name" value="5'-NUCLEOTIDASE-RELATED"/>
    <property type="match status" value="1"/>
</dbReference>
<dbReference type="PROSITE" id="PS51011">
    <property type="entry name" value="ARID"/>
    <property type="match status" value="1"/>
</dbReference>
<accession>A0AAW1KNB2</accession>
<organism evidence="7 8">
    <name type="scientific">Popillia japonica</name>
    <name type="common">Japanese beetle</name>
    <dbReference type="NCBI Taxonomy" id="7064"/>
    <lineage>
        <taxon>Eukaryota</taxon>
        <taxon>Metazoa</taxon>
        <taxon>Ecdysozoa</taxon>
        <taxon>Arthropoda</taxon>
        <taxon>Hexapoda</taxon>
        <taxon>Insecta</taxon>
        <taxon>Pterygota</taxon>
        <taxon>Neoptera</taxon>
        <taxon>Endopterygota</taxon>
        <taxon>Coleoptera</taxon>
        <taxon>Polyphaga</taxon>
        <taxon>Scarabaeiformia</taxon>
        <taxon>Scarabaeidae</taxon>
        <taxon>Rutelinae</taxon>
        <taxon>Popillia</taxon>
    </lineage>
</organism>
<evidence type="ECO:0000313" key="8">
    <source>
        <dbReference type="Proteomes" id="UP001458880"/>
    </source>
</evidence>
<dbReference type="EC" id="3.1.3.5" evidence="3"/>
<evidence type="ECO:0000313" key="7">
    <source>
        <dbReference type="EMBL" id="KAK9722629.1"/>
    </source>
</evidence>
<gene>
    <name evidence="7" type="ORF">QE152_g19584</name>
</gene>
<evidence type="ECO:0000256" key="1">
    <source>
        <dbReference type="ARBA" id="ARBA00000815"/>
    </source>
</evidence>